<comment type="caution">
    <text evidence="2">The sequence shown here is derived from an EMBL/GenBank/DDBJ whole genome shotgun (WGS) entry which is preliminary data.</text>
</comment>
<accession>A0A1Q9BVD3</accession>
<sequence>AQGVLYVWPSESEDSSTTVVFPESHRAPYDQLMQDPTAHSNGRRPAGQSVKLNQLLDPSIQEDVMASAKK</sequence>
<dbReference type="EMBL" id="LSRX01003389">
    <property type="protein sequence ID" value="OLP74658.1"/>
    <property type="molecule type" value="Genomic_DNA"/>
</dbReference>
<gene>
    <name evidence="2" type="ORF">AK812_SmicGene45743</name>
</gene>
<dbReference type="OrthoDB" id="443875at2759"/>
<reference evidence="2 3" key="1">
    <citation type="submission" date="2016-02" db="EMBL/GenBank/DDBJ databases">
        <title>Genome analysis of coral dinoflagellate symbionts highlights evolutionary adaptations to a symbiotic lifestyle.</title>
        <authorList>
            <person name="Aranda M."/>
            <person name="Li Y."/>
            <person name="Liew Y.J."/>
            <person name="Baumgarten S."/>
            <person name="Simakov O."/>
            <person name="Wilson M."/>
            <person name="Piel J."/>
            <person name="Ashoor H."/>
            <person name="Bougouffa S."/>
            <person name="Bajic V.B."/>
            <person name="Ryu T."/>
            <person name="Ravasi T."/>
            <person name="Bayer T."/>
            <person name="Micklem G."/>
            <person name="Kim H."/>
            <person name="Bhak J."/>
            <person name="Lajeunesse T.C."/>
            <person name="Voolstra C.R."/>
        </authorList>
    </citation>
    <scope>NUCLEOTIDE SEQUENCE [LARGE SCALE GENOMIC DNA]</scope>
    <source>
        <strain evidence="2 3">CCMP2467</strain>
    </source>
</reference>
<evidence type="ECO:0000256" key="1">
    <source>
        <dbReference type="SAM" id="MobiDB-lite"/>
    </source>
</evidence>
<feature type="non-terminal residue" evidence="2">
    <location>
        <position position="1"/>
    </location>
</feature>
<dbReference type="AlphaFoldDB" id="A0A1Q9BVD3"/>
<keyword evidence="3" id="KW-1185">Reference proteome</keyword>
<dbReference type="Proteomes" id="UP000186817">
    <property type="component" value="Unassembled WGS sequence"/>
</dbReference>
<feature type="non-terminal residue" evidence="2">
    <location>
        <position position="70"/>
    </location>
</feature>
<feature type="region of interest" description="Disordered" evidence="1">
    <location>
        <begin position="32"/>
        <end position="70"/>
    </location>
</feature>
<name>A0A1Q9BVD3_SYMMI</name>
<evidence type="ECO:0000313" key="3">
    <source>
        <dbReference type="Proteomes" id="UP000186817"/>
    </source>
</evidence>
<protein>
    <submittedName>
        <fullName evidence="2">Uncharacterized protein</fullName>
    </submittedName>
</protein>
<proteinExistence type="predicted"/>
<evidence type="ECO:0000313" key="2">
    <source>
        <dbReference type="EMBL" id="OLP74658.1"/>
    </source>
</evidence>
<organism evidence="2 3">
    <name type="scientific">Symbiodinium microadriaticum</name>
    <name type="common">Dinoflagellate</name>
    <name type="synonym">Zooxanthella microadriatica</name>
    <dbReference type="NCBI Taxonomy" id="2951"/>
    <lineage>
        <taxon>Eukaryota</taxon>
        <taxon>Sar</taxon>
        <taxon>Alveolata</taxon>
        <taxon>Dinophyceae</taxon>
        <taxon>Suessiales</taxon>
        <taxon>Symbiodiniaceae</taxon>
        <taxon>Symbiodinium</taxon>
    </lineage>
</organism>